<dbReference type="GO" id="GO:0006269">
    <property type="term" value="P:DNA replication, synthesis of primer"/>
    <property type="evidence" value="ECO:0007669"/>
    <property type="project" value="UniProtKB-UniRule"/>
</dbReference>
<evidence type="ECO:0000256" key="7">
    <source>
        <dbReference type="ARBA" id="ARBA00022771"/>
    </source>
</evidence>
<keyword evidence="3 12" id="KW-0808">Transferase</keyword>
<evidence type="ECO:0000256" key="9">
    <source>
        <dbReference type="ARBA" id="ARBA00022842"/>
    </source>
</evidence>
<dbReference type="Gene3D" id="3.90.980.10">
    <property type="entry name" value="DNA primase, catalytic core, N-terminal domain"/>
    <property type="match status" value="1"/>
</dbReference>
<dbReference type="HAMAP" id="MF_00974">
    <property type="entry name" value="DNA_primase_DnaG"/>
    <property type="match status" value="1"/>
</dbReference>
<dbReference type="PANTHER" id="PTHR30313">
    <property type="entry name" value="DNA PRIMASE"/>
    <property type="match status" value="1"/>
</dbReference>
<dbReference type="PROSITE" id="PS50880">
    <property type="entry name" value="TOPRIM"/>
    <property type="match status" value="1"/>
</dbReference>
<dbReference type="FunFam" id="3.90.580.10:FF:000001">
    <property type="entry name" value="DNA primase"/>
    <property type="match status" value="1"/>
</dbReference>
<keyword evidence="2 12" id="KW-0639">Primosome</keyword>
<evidence type="ECO:0000256" key="14">
    <source>
        <dbReference type="PIRSR" id="PIRSR002811-1"/>
    </source>
</evidence>
<dbReference type="GO" id="GO:0005737">
    <property type="term" value="C:cytoplasm"/>
    <property type="evidence" value="ECO:0007669"/>
    <property type="project" value="TreeGrafter"/>
</dbReference>
<evidence type="ECO:0000256" key="2">
    <source>
        <dbReference type="ARBA" id="ARBA00022515"/>
    </source>
</evidence>
<dbReference type="InterPro" id="IPR002694">
    <property type="entry name" value="Znf_CHC2"/>
</dbReference>
<keyword evidence="9" id="KW-0460">Magnesium</keyword>
<dbReference type="InterPro" id="IPR006171">
    <property type="entry name" value="TOPRIM_dom"/>
</dbReference>
<evidence type="ECO:0000256" key="6">
    <source>
        <dbReference type="ARBA" id="ARBA00022723"/>
    </source>
</evidence>
<dbReference type="FunFam" id="3.90.980.10:FF:000001">
    <property type="entry name" value="DNA primase"/>
    <property type="match status" value="1"/>
</dbReference>
<dbReference type="SUPFAM" id="SSF57783">
    <property type="entry name" value="Zinc beta-ribbon"/>
    <property type="match status" value="1"/>
</dbReference>
<dbReference type="SUPFAM" id="SSF56731">
    <property type="entry name" value="DNA primase core"/>
    <property type="match status" value="1"/>
</dbReference>
<dbReference type="InterPro" id="IPR006295">
    <property type="entry name" value="DNA_primase_DnaG"/>
</dbReference>
<proteinExistence type="inferred from homology"/>
<dbReference type="NCBIfam" id="TIGR01391">
    <property type="entry name" value="dnaG"/>
    <property type="match status" value="1"/>
</dbReference>
<dbReference type="EC" id="2.7.7.101" evidence="12"/>
<dbReference type="InterPro" id="IPR034151">
    <property type="entry name" value="TOPRIM_DnaG_bac"/>
</dbReference>
<dbReference type="FunFam" id="3.40.1360.10:FF:000002">
    <property type="entry name" value="DNA primase"/>
    <property type="match status" value="1"/>
</dbReference>
<dbReference type="GO" id="GO:0003677">
    <property type="term" value="F:DNA binding"/>
    <property type="evidence" value="ECO:0007669"/>
    <property type="project" value="UniProtKB-KW"/>
</dbReference>
<evidence type="ECO:0000256" key="4">
    <source>
        <dbReference type="ARBA" id="ARBA00022695"/>
    </source>
</evidence>
<dbReference type="SMART" id="SM00493">
    <property type="entry name" value="TOPRIM"/>
    <property type="match status" value="1"/>
</dbReference>
<comment type="cofactor">
    <cofactor evidence="12 13 14">
        <name>Zn(2+)</name>
        <dbReference type="ChEBI" id="CHEBI:29105"/>
    </cofactor>
    <text evidence="12 13 14">Binds 1 zinc ion per monomer.</text>
</comment>
<dbReference type="GO" id="GO:1990077">
    <property type="term" value="C:primosome complex"/>
    <property type="evidence" value="ECO:0007669"/>
    <property type="project" value="UniProtKB-KW"/>
</dbReference>
<evidence type="ECO:0000256" key="11">
    <source>
        <dbReference type="ARBA" id="ARBA00023163"/>
    </source>
</evidence>
<keyword evidence="7 12" id="KW-0863">Zinc-finger</keyword>
<sequence length="593" mass="66946">MVGGYIPGEILDNIRNRADIVRIISSYVTLQKKGKNYVAPCPFHHETEPSFTVTPEKQIFYCFGCNLGGNVFKFLMLQHNVSFPEAAKMLGEMVGVPVPEGFSPQTRERLRQEEKAWKINSLASEFFQNVLLRNPGAEAARGYLISRGVTIDTIKDFNLGYALPEWDALIRFMRDKGIGIRSLIDVGLAVSNNNNKTYDRFRARLMFPINDSRGRVTGFGGRVLDKSNPKYLNTPETEYFNKSKILYGLDKARQHIREAGYVIITEGYMDAITAHQYGIKNAVASLGTSLTRDHGKLLASQTREVIIAYDADAAGIAAAVRGLDILQEAGCRVRVLHLSEGKDPDEFLRARGYEEWQRQVERAVPLVEFKLQMALEKYKNVSSSKDAILEEVLPSIAAISAELEKTEAIQMVASRLYTSFHAVAEELHRFYKNNPKKGTNPDKIAKNKHNIIRKNRINFGDKAEYELLRIMLEDAETITEVASELKGNFFKDPFCSCVYDQLLEIYLSSSYNPSALFDRLEEEHQQKLGMLLMEPIPGEDIKALLPGYIAAIKRKRLLQYRNELVMALANAEKSGNSAEMDRILHEISIADKP</sequence>
<dbReference type="CDD" id="cd03364">
    <property type="entry name" value="TOPRIM_DnaG_primases"/>
    <property type="match status" value="1"/>
</dbReference>
<dbReference type="InterPro" id="IPR013264">
    <property type="entry name" value="DNAG_N"/>
</dbReference>
<keyword evidence="17" id="KW-1185">Reference proteome</keyword>
<dbReference type="InterPro" id="IPR036977">
    <property type="entry name" value="DNA_primase_Znf_CHC2"/>
</dbReference>
<evidence type="ECO:0000256" key="8">
    <source>
        <dbReference type="ARBA" id="ARBA00022833"/>
    </source>
</evidence>
<dbReference type="Pfam" id="PF08275">
    <property type="entry name" value="DNAG_N"/>
    <property type="match status" value="1"/>
</dbReference>
<dbReference type="STRING" id="341036.SAMN05660649_03948"/>
<accession>A0A1I2XGR6</accession>
<dbReference type="InterPro" id="IPR016136">
    <property type="entry name" value="DNA_helicase_N/primase_C"/>
</dbReference>
<keyword evidence="6 12" id="KW-0479">Metal-binding</keyword>
<dbReference type="Gene3D" id="1.10.860.10">
    <property type="entry name" value="DNAb Helicase, Chain A"/>
    <property type="match status" value="1"/>
</dbReference>
<dbReference type="InterPro" id="IPR050219">
    <property type="entry name" value="DnaG_primase"/>
</dbReference>
<evidence type="ECO:0000256" key="3">
    <source>
        <dbReference type="ARBA" id="ARBA00022679"/>
    </source>
</evidence>
<evidence type="ECO:0000259" key="15">
    <source>
        <dbReference type="PROSITE" id="PS50880"/>
    </source>
</evidence>
<name>A0A1I2XGR6_9FIRM</name>
<comment type="function">
    <text evidence="12 13">RNA polymerase that catalyzes the synthesis of short RNA molecules used as primers for DNA polymerase during DNA replication.</text>
</comment>
<feature type="domain" description="Toprim" evidence="15">
    <location>
        <begin position="260"/>
        <end position="341"/>
    </location>
</feature>
<dbReference type="InterPro" id="IPR037068">
    <property type="entry name" value="DNA_primase_core_N_sf"/>
</dbReference>
<dbReference type="GO" id="GO:0008270">
    <property type="term" value="F:zinc ion binding"/>
    <property type="evidence" value="ECO:0007669"/>
    <property type="project" value="UniProtKB-UniRule"/>
</dbReference>
<dbReference type="SMART" id="SM00400">
    <property type="entry name" value="ZnF_CHCC"/>
    <property type="match status" value="1"/>
</dbReference>
<dbReference type="PIRSF" id="PIRSF002811">
    <property type="entry name" value="DnaG"/>
    <property type="match status" value="1"/>
</dbReference>
<evidence type="ECO:0000256" key="10">
    <source>
        <dbReference type="ARBA" id="ARBA00023125"/>
    </source>
</evidence>
<keyword evidence="11 12" id="KW-0804">Transcription</keyword>
<dbReference type="Gene3D" id="3.90.580.10">
    <property type="entry name" value="Zinc finger, CHC2-type domain"/>
    <property type="match status" value="1"/>
</dbReference>
<reference evidence="17" key="1">
    <citation type="submission" date="2016-10" db="EMBL/GenBank/DDBJ databases">
        <authorList>
            <person name="Varghese N."/>
            <person name="Submissions S."/>
        </authorList>
    </citation>
    <scope>NUCLEOTIDE SEQUENCE [LARGE SCALE GENOMIC DNA]</scope>
    <source>
        <strain evidence="17">DSM 17038</strain>
    </source>
</reference>
<evidence type="ECO:0000256" key="5">
    <source>
        <dbReference type="ARBA" id="ARBA00022705"/>
    </source>
</evidence>
<protein>
    <recommendedName>
        <fullName evidence="12 13">DNA primase</fullName>
        <ecNumber evidence="12">2.7.7.101</ecNumber>
    </recommendedName>
</protein>
<keyword evidence="4 12" id="KW-0548">Nucleotidyltransferase</keyword>
<evidence type="ECO:0000256" key="12">
    <source>
        <dbReference type="HAMAP-Rule" id="MF_00974"/>
    </source>
</evidence>
<dbReference type="InterPro" id="IPR030846">
    <property type="entry name" value="DnaG_bac"/>
</dbReference>
<comment type="catalytic activity">
    <reaction evidence="12">
        <text>ssDNA + n NTP = ssDNA/pppN(pN)n-1 hybrid + (n-1) diphosphate.</text>
        <dbReference type="EC" id="2.7.7.101"/>
    </reaction>
</comment>
<dbReference type="GO" id="GO:0003899">
    <property type="term" value="F:DNA-directed RNA polymerase activity"/>
    <property type="evidence" value="ECO:0007669"/>
    <property type="project" value="UniProtKB-UniRule"/>
</dbReference>
<keyword evidence="5 12" id="KW-0235">DNA replication</keyword>
<comment type="similarity">
    <text evidence="12 13">Belongs to the DnaG primase family.</text>
</comment>
<dbReference type="Gene3D" id="3.40.1360.10">
    <property type="match status" value="1"/>
</dbReference>
<feature type="zinc finger region" description="CHC2-type" evidence="12 14">
    <location>
        <begin position="41"/>
        <end position="65"/>
    </location>
</feature>
<evidence type="ECO:0000256" key="1">
    <source>
        <dbReference type="ARBA" id="ARBA00022478"/>
    </source>
</evidence>
<comment type="subunit">
    <text evidence="12">Monomer. Interacts with DnaB.</text>
</comment>
<dbReference type="Pfam" id="PF01807">
    <property type="entry name" value="Zn_ribbon_DnaG"/>
    <property type="match status" value="1"/>
</dbReference>
<evidence type="ECO:0000256" key="13">
    <source>
        <dbReference type="PIRNR" id="PIRNR002811"/>
    </source>
</evidence>
<dbReference type="AlphaFoldDB" id="A0A1I2XGR6"/>
<evidence type="ECO:0000313" key="17">
    <source>
        <dbReference type="Proteomes" id="UP000199337"/>
    </source>
</evidence>
<dbReference type="EMBL" id="FOOX01000017">
    <property type="protein sequence ID" value="SFH12237.1"/>
    <property type="molecule type" value="Genomic_DNA"/>
</dbReference>
<comment type="domain">
    <text evidence="12">Contains an N-terminal zinc-binding domain, a central core domain that contains the primase activity, and a C-terminal DnaB-binding domain.</text>
</comment>
<evidence type="ECO:0000313" key="16">
    <source>
        <dbReference type="EMBL" id="SFH12237.1"/>
    </source>
</evidence>
<keyword evidence="1 12" id="KW-0240">DNA-directed RNA polymerase</keyword>
<dbReference type="OrthoDB" id="9803773at2"/>
<organism evidence="16 17">
    <name type="scientific">Desulfotruncus arcticus DSM 17038</name>
    <dbReference type="NCBI Taxonomy" id="1121424"/>
    <lineage>
        <taxon>Bacteria</taxon>
        <taxon>Bacillati</taxon>
        <taxon>Bacillota</taxon>
        <taxon>Clostridia</taxon>
        <taxon>Eubacteriales</taxon>
        <taxon>Desulfallaceae</taxon>
        <taxon>Desulfotruncus</taxon>
    </lineage>
</organism>
<gene>
    <name evidence="12" type="primary">dnaG</name>
    <name evidence="16" type="ORF">SAMN05660649_03948</name>
</gene>
<dbReference type="GO" id="GO:0000428">
    <property type="term" value="C:DNA-directed RNA polymerase complex"/>
    <property type="evidence" value="ECO:0007669"/>
    <property type="project" value="UniProtKB-KW"/>
</dbReference>
<keyword evidence="8 12" id="KW-0862">Zinc</keyword>
<dbReference type="Proteomes" id="UP000199337">
    <property type="component" value="Unassembled WGS sequence"/>
</dbReference>
<dbReference type="PANTHER" id="PTHR30313:SF2">
    <property type="entry name" value="DNA PRIMASE"/>
    <property type="match status" value="1"/>
</dbReference>
<dbReference type="Pfam" id="PF13155">
    <property type="entry name" value="Toprim_2"/>
    <property type="match status" value="1"/>
</dbReference>
<keyword evidence="10 12" id="KW-0238">DNA-binding</keyword>